<dbReference type="KEGG" id="mmc:Mmcs_5629"/>
<dbReference type="AlphaFoldDB" id="A0A5Q5BT71"/>
<dbReference type="InterPro" id="IPR025447">
    <property type="entry name" value="DUF4192"/>
</dbReference>
<proteinExistence type="predicted"/>
<organism evidence="1">
    <name type="scientific">Mycobacterium sp. (strain MCS)</name>
    <dbReference type="NCBI Taxonomy" id="164756"/>
    <lineage>
        <taxon>Bacteria</taxon>
        <taxon>Bacillati</taxon>
        <taxon>Actinomycetota</taxon>
        <taxon>Actinomycetes</taxon>
        <taxon>Mycobacteriales</taxon>
        <taxon>Mycobacteriaceae</taxon>
        <taxon>Mycobacterium</taxon>
    </lineage>
</organism>
<geneLocation type="plasmid" evidence="1">
    <name>Plasmid1</name>
</geneLocation>
<dbReference type="Pfam" id="PF13830">
    <property type="entry name" value="DUF4192"/>
    <property type="match status" value="1"/>
</dbReference>
<accession>A0A5Q5BT71</accession>
<protein>
    <recommendedName>
        <fullName evidence="2">DUF4192 domain-containing protein</fullName>
    </recommendedName>
</protein>
<keyword evidence="1" id="KW-0614">Plasmid</keyword>
<sequence>MHAIKALGSIIENLLGVLGFRPVESLVTVTVQGGEVGCVMRLDLADAALPDAPEQLADLAARSGADGVVAVFVSAESTACAMCADEFRDQARNLSVALERRGMELLDAVVVDQVAAGGQWRCVDNCGVSGILGDPSASAAAAAAVAAGHRMYGSREEMKATVAVDVARTAVLAPMLAGAGGPVEDVAVAVRAAVALVRRVGEGAVLSDAELAAVGAMLVDLRVRDALMTLVDCDEAGAAEQLWSQLVPVLPQPFRSEALVLKSHAAYVRGEGPLAGVCLEAVQAEDPTHRMAELLDTALQSGVRPEAIRGLTAALPPAVSV</sequence>
<evidence type="ECO:0008006" key="2">
    <source>
        <dbReference type="Google" id="ProtNLM"/>
    </source>
</evidence>
<name>A0A5Q5BT71_MYCSS</name>
<evidence type="ECO:0000313" key="1">
    <source>
        <dbReference type="EMBL" id="ABG11729.1"/>
    </source>
</evidence>
<dbReference type="EMBL" id="CP000385">
    <property type="protein sequence ID" value="ABG11729.1"/>
    <property type="molecule type" value="Genomic_DNA"/>
</dbReference>
<gene>
    <name evidence="1" type="ordered locus">Mmcs_5629</name>
</gene>
<reference evidence="1" key="1">
    <citation type="submission" date="2006-06" db="EMBL/GenBank/DDBJ databases">
        <title>Complete sequence of plasmid of Mycobacterium sp. MCS.</title>
        <authorList>
            <consortium name="US DOE Joint Genome Institute"/>
            <person name="Copeland A."/>
            <person name="Lucas S."/>
            <person name="Lapidus A."/>
            <person name="Barry K."/>
            <person name="Detter J.C."/>
            <person name="Glavina del Rio T."/>
            <person name="Hammon N."/>
            <person name="Israni S."/>
            <person name="Dalin E."/>
            <person name="Tice H."/>
            <person name="Pitluck S."/>
            <person name="Martinez M."/>
            <person name="Schmutz J."/>
            <person name="Larimer F."/>
            <person name="Land M."/>
            <person name="Hauser L."/>
            <person name="Kyrpides N."/>
            <person name="Kim E."/>
            <person name="Miller C.D."/>
            <person name="Hughes J.E."/>
            <person name="Anderson A.J."/>
            <person name="Sims R.C."/>
            <person name="Richardson P."/>
        </authorList>
    </citation>
    <scope>NUCLEOTIDE SEQUENCE [LARGE SCALE GENOMIC DNA]</scope>
    <source>
        <strain evidence="1">MCS</strain>
        <plasmid evidence="1">Plasmid1</plasmid>
    </source>
</reference>